<dbReference type="Proteomes" id="UP000683360">
    <property type="component" value="Unassembled WGS sequence"/>
</dbReference>
<proteinExistence type="predicted"/>
<evidence type="ECO:0000313" key="2">
    <source>
        <dbReference type="EMBL" id="CAG2228686.1"/>
    </source>
</evidence>
<sequence length="449" mass="47598">MDLIAQFVGILMVFVINIAEGVEGVAYGEDCSSATCDDTHNICDTGKTNVCICDTGFFRKPLLQNVPHIQQHILIIRFDLQIIGFALNKVCEAAQTASDQCSIANSECRDDSGTDKCLCKPTHYETGGACVLKVGLDGNCDTTDSATDQCSVVDTECRDDGTESKCLCKTTHYSDGSACVIKFAGLDTTCNGAVSATDQCSAADTECRDDGAGSKCLCIDTHYSDGSACQTKIALNAACTDGHPVDQCKDTLAECRDESGFKCLCKTNNFENKDVTCAAQVGLDGTCDTTDSATDQCSVVDTECRDDGTESKCLCKTTHYSDGSACVIKFAGIDTTCNSAVSTRDQCSAADTECRDDGAGLKCLCKATHYSDGSACQTRIKPNIACTAAGQCVTHATCDTTDTDTCVCDASYTPSPIINPTMCSGVVKFSTQKYTYVVPILVSMMFLLR</sequence>
<evidence type="ECO:0000256" key="1">
    <source>
        <dbReference type="SAM" id="SignalP"/>
    </source>
</evidence>
<accession>A0A8S3TI61</accession>
<comment type="caution">
    <text evidence="2">The sequence shown here is derived from an EMBL/GenBank/DDBJ whole genome shotgun (WGS) entry which is preliminary data.</text>
</comment>
<feature type="signal peptide" evidence="1">
    <location>
        <begin position="1"/>
        <end position="21"/>
    </location>
</feature>
<protein>
    <submittedName>
        <fullName evidence="2">Uncharacterized protein</fullName>
    </submittedName>
</protein>
<dbReference type="EMBL" id="CAJPWZ010001999">
    <property type="protein sequence ID" value="CAG2228686.1"/>
    <property type="molecule type" value="Genomic_DNA"/>
</dbReference>
<evidence type="ECO:0000313" key="3">
    <source>
        <dbReference type="Proteomes" id="UP000683360"/>
    </source>
</evidence>
<dbReference type="AlphaFoldDB" id="A0A8S3TI61"/>
<organism evidence="2 3">
    <name type="scientific">Mytilus edulis</name>
    <name type="common">Blue mussel</name>
    <dbReference type="NCBI Taxonomy" id="6550"/>
    <lineage>
        <taxon>Eukaryota</taxon>
        <taxon>Metazoa</taxon>
        <taxon>Spiralia</taxon>
        <taxon>Lophotrochozoa</taxon>
        <taxon>Mollusca</taxon>
        <taxon>Bivalvia</taxon>
        <taxon>Autobranchia</taxon>
        <taxon>Pteriomorphia</taxon>
        <taxon>Mytilida</taxon>
        <taxon>Mytiloidea</taxon>
        <taxon>Mytilidae</taxon>
        <taxon>Mytilinae</taxon>
        <taxon>Mytilus</taxon>
    </lineage>
</organism>
<keyword evidence="1" id="KW-0732">Signal</keyword>
<reference evidence="2" key="1">
    <citation type="submission" date="2021-03" db="EMBL/GenBank/DDBJ databases">
        <authorList>
            <person name="Bekaert M."/>
        </authorList>
    </citation>
    <scope>NUCLEOTIDE SEQUENCE</scope>
</reference>
<dbReference type="OrthoDB" id="504708at2759"/>
<gene>
    <name evidence="2" type="ORF">MEDL_41538</name>
</gene>
<feature type="chain" id="PRO_5035744688" evidence="1">
    <location>
        <begin position="22"/>
        <end position="449"/>
    </location>
</feature>
<keyword evidence="3" id="KW-1185">Reference proteome</keyword>
<name>A0A8S3TI61_MYTED</name>